<evidence type="ECO:0000313" key="1">
    <source>
        <dbReference type="EMBL" id="BBX83736.1"/>
    </source>
</evidence>
<dbReference type="EMBL" id="AP022577">
    <property type="protein sequence ID" value="BBX83736.1"/>
    <property type="molecule type" value="Genomic_DNA"/>
</dbReference>
<organism evidence="1 2">
    <name type="scientific">Mycolicibacterium aubagnense</name>
    <dbReference type="NCBI Taxonomy" id="319707"/>
    <lineage>
        <taxon>Bacteria</taxon>
        <taxon>Bacillati</taxon>
        <taxon>Actinomycetota</taxon>
        <taxon>Actinomycetes</taxon>
        <taxon>Mycobacteriales</taxon>
        <taxon>Mycobacteriaceae</taxon>
        <taxon>Mycolicibacterium</taxon>
    </lineage>
</organism>
<protein>
    <recommendedName>
        <fullName evidence="3">SMI1/KNR4 family protein</fullName>
    </recommendedName>
</protein>
<accession>A0ABN5YPI4</accession>
<evidence type="ECO:0000313" key="2">
    <source>
        <dbReference type="Proteomes" id="UP000465609"/>
    </source>
</evidence>
<dbReference type="RefSeq" id="WP_138231668.1">
    <property type="nucleotide sequence ID" value="NZ_AP022577.1"/>
</dbReference>
<dbReference type="Proteomes" id="UP000465609">
    <property type="component" value="Chromosome"/>
</dbReference>
<name>A0ABN5YPI4_9MYCO</name>
<reference evidence="1 2" key="1">
    <citation type="journal article" date="2019" name="Emerg. Microbes Infect.">
        <title>Comprehensive subspecies identification of 175 nontuberculous mycobacteria species based on 7547 genomic profiles.</title>
        <authorList>
            <person name="Matsumoto Y."/>
            <person name="Kinjo T."/>
            <person name="Motooka D."/>
            <person name="Nabeya D."/>
            <person name="Jung N."/>
            <person name="Uechi K."/>
            <person name="Horii T."/>
            <person name="Iida T."/>
            <person name="Fujita J."/>
            <person name="Nakamura S."/>
        </authorList>
    </citation>
    <scope>NUCLEOTIDE SEQUENCE [LARGE SCALE GENOMIC DNA]</scope>
    <source>
        <strain evidence="1 2">JCM 15296</strain>
    </source>
</reference>
<keyword evidence="2" id="KW-1185">Reference proteome</keyword>
<gene>
    <name evidence="1" type="ORF">MAUB_16090</name>
</gene>
<sequence length="154" mass="17180">MFEFLENYRDASVPAPELNGVILTCRLVAGISITSGDLPQDASTQLRALWSRTSGGPLLVDEQFGICGLMLYSPEESRNRATDRVEAGYEISAGDWVLGEFVGDTDMLVIDADGAVLISTGSYPRDNWYWFESLSDMLSRYVAEHAEKYWERVP</sequence>
<proteinExistence type="predicted"/>
<evidence type="ECO:0008006" key="3">
    <source>
        <dbReference type="Google" id="ProtNLM"/>
    </source>
</evidence>